<dbReference type="PIRSF" id="PIRSF000137">
    <property type="entry name" value="Alcohol_oxidase"/>
    <property type="match status" value="1"/>
</dbReference>
<protein>
    <submittedName>
        <fullName evidence="4">Putative choline oxidase</fullName>
    </submittedName>
</protein>
<comment type="similarity">
    <text evidence="1">Belongs to the GMC oxidoreductase family.</text>
</comment>
<dbReference type="eggNOG" id="COG2303">
    <property type="taxonomic scope" value="Bacteria"/>
</dbReference>
<dbReference type="PROSITE" id="PS00624">
    <property type="entry name" value="GMC_OXRED_2"/>
    <property type="match status" value="1"/>
</dbReference>
<evidence type="ECO:0000256" key="1">
    <source>
        <dbReference type="ARBA" id="ARBA00010790"/>
    </source>
</evidence>
<dbReference type="InterPro" id="IPR000172">
    <property type="entry name" value="GMC_OxRdtase_N"/>
</dbReference>
<organism evidence="4 5">
    <name type="scientific">Gordonia sputi NBRC 100414</name>
    <dbReference type="NCBI Taxonomy" id="1089453"/>
    <lineage>
        <taxon>Bacteria</taxon>
        <taxon>Bacillati</taxon>
        <taxon>Actinomycetota</taxon>
        <taxon>Actinomycetes</taxon>
        <taxon>Mycobacteriales</taxon>
        <taxon>Gordoniaceae</taxon>
        <taxon>Gordonia</taxon>
    </lineage>
</organism>
<dbReference type="GO" id="GO:0050660">
    <property type="term" value="F:flavin adenine dinucleotide binding"/>
    <property type="evidence" value="ECO:0007669"/>
    <property type="project" value="InterPro"/>
</dbReference>
<dbReference type="Gene3D" id="3.30.410.40">
    <property type="match status" value="1"/>
</dbReference>
<dbReference type="Proteomes" id="UP000005845">
    <property type="component" value="Unassembled WGS sequence"/>
</dbReference>
<dbReference type="SUPFAM" id="SSF54373">
    <property type="entry name" value="FAD-linked reductases, C-terminal domain"/>
    <property type="match status" value="1"/>
</dbReference>
<evidence type="ECO:0000313" key="5">
    <source>
        <dbReference type="Proteomes" id="UP000005845"/>
    </source>
</evidence>
<dbReference type="PANTHER" id="PTHR11552">
    <property type="entry name" value="GLUCOSE-METHANOL-CHOLINE GMC OXIDOREDUCTASE"/>
    <property type="match status" value="1"/>
</dbReference>
<feature type="region of interest" description="Disordered" evidence="2">
    <location>
        <begin position="1"/>
        <end position="23"/>
    </location>
</feature>
<sequence length="534" mass="56979">MSHPDNLGSPDKPSAPDMPSAPDIPSVTDYLVVGGGTAGCIVAARLSEDPAVTVTVLEAGPSDEHEPRARSIRRWAEMLESEYDQDYRSVPQERGNSGIRQARMHILGGCATANTMITWRPLRADIDEWVALGADGWDADTLGRCFDKLVTPIAPVAEADRNPYVADVVDAARCALDLPARAGWNHDADFANTGEGAGFFDIGYTPESNLRSSTSVHYLHPVLAERSNLTVLHHELASSIIFDGDRAVGVRTIARDGSENDHLASREVIVCAGAIASPALLQRSGIGPSDVLTRAGVPVRVVAPGVGENLMDHAEGLIVWETDRDVPSTCATGWDAGAALRVDESSPARPDVLMHFPVEAVADHAVSYGVDMPDRIISIAPNVAKPRSRGRVQIVDDDPSTPPSIDYRYFTDPDGVDEATLVAGIRAARRIAATAPMSKWVVREVFPGEALQSDDELSSALRATHQTVYHVSGTCRMGSDDDPMAVLDPSLRVRGVSGLRVVDASVFPTLTSVNPVGTIMSVAERAAEIIAAQQ</sequence>
<keyword evidence="5" id="KW-1185">Reference proteome</keyword>
<dbReference type="PANTHER" id="PTHR11552:SF152">
    <property type="entry name" value="OXIDASE (CODA), PUTATIVE (AFU_ORTHOLOGUE AFUA_8G04090)-RELATED"/>
    <property type="match status" value="1"/>
</dbReference>
<dbReference type="Pfam" id="PF00732">
    <property type="entry name" value="GMC_oxred_N"/>
    <property type="match status" value="1"/>
</dbReference>
<dbReference type="Gene3D" id="3.50.50.60">
    <property type="entry name" value="FAD/NAD(P)-binding domain"/>
    <property type="match status" value="1"/>
</dbReference>
<dbReference type="EMBL" id="BAFC01000085">
    <property type="protein sequence ID" value="GAB40083.1"/>
    <property type="molecule type" value="Genomic_DNA"/>
</dbReference>
<accession>H5U2X5</accession>
<dbReference type="InterPro" id="IPR012132">
    <property type="entry name" value="GMC_OxRdtase"/>
</dbReference>
<comment type="caution">
    <text evidence="4">The sequence shown here is derived from an EMBL/GenBank/DDBJ whole genome shotgun (WGS) entry which is preliminary data.</text>
</comment>
<dbReference type="AlphaFoldDB" id="H5U2X5"/>
<gene>
    <name evidence="4" type="ORF">GOSPT_087_00250</name>
</gene>
<evidence type="ECO:0000256" key="2">
    <source>
        <dbReference type="SAM" id="MobiDB-lite"/>
    </source>
</evidence>
<dbReference type="InterPro" id="IPR036188">
    <property type="entry name" value="FAD/NAD-bd_sf"/>
</dbReference>
<proteinExistence type="inferred from homology"/>
<evidence type="ECO:0000313" key="4">
    <source>
        <dbReference type="EMBL" id="GAB40083.1"/>
    </source>
</evidence>
<dbReference type="SUPFAM" id="SSF51905">
    <property type="entry name" value="FAD/NAD(P)-binding domain"/>
    <property type="match status" value="1"/>
</dbReference>
<feature type="domain" description="Glucose-methanol-choline oxidoreductase N-terminal" evidence="3">
    <location>
        <begin position="273"/>
        <end position="287"/>
    </location>
</feature>
<dbReference type="GO" id="GO:0016614">
    <property type="term" value="F:oxidoreductase activity, acting on CH-OH group of donors"/>
    <property type="evidence" value="ECO:0007669"/>
    <property type="project" value="InterPro"/>
</dbReference>
<reference evidence="4 5" key="1">
    <citation type="submission" date="2012-02" db="EMBL/GenBank/DDBJ databases">
        <title>Whole genome shotgun sequence of Gordonia sputi NBRC 100414.</title>
        <authorList>
            <person name="Yoshida I."/>
            <person name="Hosoyama A."/>
            <person name="Tsuchikane K."/>
            <person name="Katsumata H."/>
            <person name="Yamazaki S."/>
            <person name="Fujita N."/>
        </authorList>
    </citation>
    <scope>NUCLEOTIDE SEQUENCE [LARGE SCALE GENOMIC DNA]</scope>
    <source>
        <strain evidence="4 5">NBRC 100414</strain>
    </source>
</reference>
<dbReference type="InterPro" id="IPR007867">
    <property type="entry name" value="GMC_OxRtase_C"/>
</dbReference>
<evidence type="ECO:0000259" key="3">
    <source>
        <dbReference type="PROSITE" id="PS00624"/>
    </source>
</evidence>
<dbReference type="RefSeq" id="WP_005207123.1">
    <property type="nucleotide sequence ID" value="NZ_BAFC01000085.1"/>
</dbReference>
<name>H5U2X5_9ACTN</name>
<dbReference type="Pfam" id="PF05199">
    <property type="entry name" value="GMC_oxred_C"/>
    <property type="match status" value="1"/>
</dbReference>